<evidence type="ECO:0000256" key="1">
    <source>
        <dbReference type="SAM" id="Coils"/>
    </source>
</evidence>
<dbReference type="EMBL" id="JBGMDY010000008">
    <property type="protein sequence ID" value="KAL2324262.1"/>
    <property type="molecule type" value="Genomic_DNA"/>
</dbReference>
<feature type="region of interest" description="Disordered" evidence="2">
    <location>
        <begin position="745"/>
        <end position="842"/>
    </location>
</feature>
<feature type="region of interest" description="Disordered" evidence="2">
    <location>
        <begin position="453"/>
        <end position="482"/>
    </location>
</feature>
<keyword evidence="4" id="KW-1185">Reference proteome</keyword>
<reference evidence="3 4" key="1">
    <citation type="submission" date="2024-08" db="EMBL/GenBank/DDBJ databases">
        <title>Insights into the chromosomal genome structure of Flemingia macrophylla.</title>
        <authorList>
            <person name="Ding Y."/>
            <person name="Zhao Y."/>
            <person name="Bi W."/>
            <person name="Wu M."/>
            <person name="Zhao G."/>
            <person name="Gong Y."/>
            <person name="Li W."/>
            <person name="Zhang P."/>
        </authorList>
    </citation>
    <scope>NUCLEOTIDE SEQUENCE [LARGE SCALE GENOMIC DNA]</scope>
    <source>
        <strain evidence="3">DYQJB</strain>
        <tissue evidence="3">Leaf</tissue>
    </source>
</reference>
<feature type="compositionally biased region" description="Basic and acidic residues" evidence="2">
    <location>
        <begin position="453"/>
        <end position="477"/>
    </location>
</feature>
<keyword evidence="1" id="KW-0175">Coiled coil</keyword>
<sequence>MNCSPGVSNRKTSACKYAEKEDRVSHVRCRSSCSLCHRNKYKHDTVHETNAITDPFMRIVPTVVVYIFILYSKLTKEVGQSTSSALNKLKSQIRKPPHRKTSPVNWFLRKKGDTYMNRKIKMLQEVGGMNLTLDQTLGSSNPHYSRVLREKMAAKEAANKAMEARRGALVEASWCRILRAARIPSDDAEAQLLKAEKSAEEAFETAQAMGVIMFDLPNCSRKHCQIETSSVNGEESSTHTVTASFETAFEVDREVAAAVKTAFIRLANCPSFSKGEFRDLLSKISENPETDESHLDLSEFSSEYESESGSELDSVPQQSDFNSQDLESKIPFLGISQRKSRKRQSLDNRIKLVDMMIERLKCLQEDELSSLATIVATYGLNAALAEVQNAKLHSLDSITKYSSSSATNFLARRMSSLGLGKSALDAMRKKQVEPELPSLDKVLVKHMTKLEREVSEAKKTQKNETESVGDRDRKSVDETPAEMVPDLGSILLKNYSKLEKDIKEAKHKSEKETSTVPRGKPNTQKDHLEVPGLDKVLVKHVSRLEKEVQEAKNRTIKEKKSLKEKVNLDTSGGLDSTFYSGEALDRKENINSNTEINSGENKDGLEKILTKPVHRLEREKLHAMSQGSHVESYKKRMNRETNNVTDCESLDKVLVKHVSKLEKEKMMINSGEAWGPVKRTDRNIHLETNEGGLDQVLVKHKSRLEREKMVAAPQPENSVSLSKTRREAREREFQEAWGGLSLGNIHVETNEGGLNKHKSRLEREKRVATQQPENSISLSMTRRREAREKELQEAWGGRCLGSSIKPRLSKLEREKLAKRKSSREGKRRTAAKRHSGGVMSAR</sequence>
<protein>
    <submittedName>
        <fullName evidence="3">Uncharacterized protein</fullName>
    </submittedName>
</protein>
<proteinExistence type="predicted"/>
<evidence type="ECO:0000256" key="2">
    <source>
        <dbReference type="SAM" id="MobiDB-lite"/>
    </source>
</evidence>
<dbReference type="PANTHER" id="PTHR36325">
    <property type="entry name" value="MYOSIN-2 HEAVY CHAIN-LIKE PROTEIN"/>
    <property type="match status" value="1"/>
</dbReference>
<feature type="compositionally biased region" description="Polar residues" evidence="2">
    <location>
        <begin position="768"/>
        <end position="780"/>
    </location>
</feature>
<gene>
    <name evidence="3" type="ORF">Fmac_023320</name>
</gene>
<feature type="compositionally biased region" description="Basic and acidic residues" evidence="2">
    <location>
        <begin position="782"/>
        <end position="792"/>
    </location>
</feature>
<comment type="caution">
    <text evidence="3">The sequence shown here is derived from an EMBL/GenBank/DDBJ whole genome shotgun (WGS) entry which is preliminary data.</text>
</comment>
<dbReference type="AlphaFoldDB" id="A0ABD1LL58"/>
<dbReference type="PANTHER" id="PTHR36325:SF1">
    <property type="entry name" value="MYOSIN-2 HEAVY CHAIN-LIKE PROTEIN"/>
    <property type="match status" value="1"/>
</dbReference>
<dbReference type="Proteomes" id="UP001603857">
    <property type="component" value="Unassembled WGS sequence"/>
</dbReference>
<accession>A0ABD1LL58</accession>
<evidence type="ECO:0000313" key="3">
    <source>
        <dbReference type="EMBL" id="KAL2324262.1"/>
    </source>
</evidence>
<feature type="coiled-coil region" evidence="1">
    <location>
        <begin position="145"/>
        <end position="205"/>
    </location>
</feature>
<feature type="compositionally biased region" description="Basic and acidic residues" evidence="2">
    <location>
        <begin position="502"/>
        <end position="513"/>
    </location>
</feature>
<feature type="region of interest" description="Disordered" evidence="2">
    <location>
        <begin position="502"/>
        <end position="527"/>
    </location>
</feature>
<name>A0ABD1LL58_9FABA</name>
<feature type="compositionally biased region" description="Basic residues" evidence="2">
    <location>
        <begin position="816"/>
        <end position="835"/>
    </location>
</feature>
<organism evidence="3 4">
    <name type="scientific">Flemingia macrophylla</name>
    <dbReference type="NCBI Taxonomy" id="520843"/>
    <lineage>
        <taxon>Eukaryota</taxon>
        <taxon>Viridiplantae</taxon>
        <taxon>Streptophyta</taxon>
        <taxon>Embryophyta</taxon>
        <taxon>Tracheophyta</taxon>
        <taxon>Spermatophyta</taxon>
        <taxon>Magnoliopsida</taxon>
        <taxon>eudicotyledons</taxon>
        <taxon>Gunneridae</taxon>
        <taxon>Pentapetalae</taxon>
        <taxon>rosids</taxon>
        <taxon>fabids</taxon>
        <taxon>Fabales</taxon>
        <taxon>Fabaceae</taxon>
        <taxon>Papilionoideae</taxon>
        <taxon>50 kb inversion clade</taxon>
        <taxon>NPAAA clade</taxon>
        <taxon>indigoferoid/millettioid clade</taxon>
        <taxon>Phaseoleae</taxon>
        <taxon>Flemingia</taxon>
    </lineage>
</organism>
<evidence type="ECO:0000313" key="4">
    <source>
        <dbReference type="Proteomes" id="UP001603857"/>
    </source>
</evidence>